<dbReference type="EMBL" id="MLJW01007667">
    <property type="protein sequence ID" value="OIQ65003.1"/>
    <property type="molecule type" value="Genomic_DNA"/>
</dbReference>
<evidence type="ECO:0000313" key="1">
    <source>
        <dbReference type="EMBL" id="OIQ65003.1"/>
    </source>
</evidence>
<gene>
    <name evidence="1" type="ORF">GALL_534410</name>
</gene>
<proteinExistence type="predicted"/>
<accession>A0A1J5PI98</accession>
<reference evidence="1" key="1">
    <citation type="submission" date="2016-10" db="EMBL/GenBank/DDBJ databases">
        <title>Sequence of Gallionella enrichment culture.</title>
        <authorList>
            <person name="Poehlein A."/>
            <person name="Muehling M."/>
            <person name="Daniel R."/>
        </authorList>
    </citation>
    <scope>NUCLEOTIDE SEQUENCE</scope>
</reference>
<name>A0A1J5PI98_9ZZZZ</name>
<organism evidence="1">
    <name type="scientific">mine drainage metagenome</name>
    <dbReference type="NCBI Taxonomy" id="410659"/>
    <lineage>
        <taxon>unclassified sequences</taxon>
        <taxon>metagenomes</taxon>
        <taxon>ecological metagenomes</taxon>
    </lineage>
</organism>
<sequence>MLKSKFCFNAVSTHWAKLSVSAEAEADQARLTDSANVLSAILWRIMTYGLIV</sequence>
<protein>
    <submittedName>
        <fullName evidence="1">Uncharacterized protein</fullName>
    </submittedName>
</protein>
<dbReference type="AlphaFoldDB" id="A0A1J5PI98"/>
<comment type="caution">
    <text evidence="1">The sequence shown here is derived from an EMBL/GenBank/DDBJ whole genome shotgun (WGS) entry which is preliminary data.</text>
</comment>